<dbReference type="AlphaFoldDB" id="A0A382D8W0"/>
<reference evidence="1" key="1">
    <citation type="submission" date="2018-05" db="EMBL/GenBank/DDBJ databases">
        <authorList>
            <person name="Lanie J.A."/>
            <person name="Ng W.-L."/>
            <person name="Kazmierczak K.M."/>
            <person name="Andrzejewski T.M."/>
            <person name="Davidsen T.M."/>
            <person name="Wayne K.J."/>
            <person name="Tettelin H."/>
            <person name="Glass J.I."/>
            <person name="Rusch D."/>
            <person name="Podicherti R."/>
            <person name="Tsui H.-C.T."/>
            <person name="Winkler M.E."/>
        </authorList>
    </citation>
    <scope>NUCLEOTIDE SEQUENCE</scope>
</reference>
<accession>A0A382D8W0</accession>
<feature type="non-terminal residue" evidence="1">
    <location>
        <position position="32"/>
    </location>
</feature>
<sequence>MTYDDRMHKEKGMGLAREIFTEDTMKLLTGNI</sequence>
<gene>
    <name evidence="1" type="ORF">METZ01_LOCUS187724</name>
</gene>
<organism evidence="1">
    <name type="scientific">marine metagenome</name>
    <dbReference type="NCBI Taxonomy" id="408172"/>
    <lineage>
        <taxon>unclassified sequences</taxon>
        <taxon>metagenomes</taxon>
        <taxon>ecological metagenomes</taxon>
    </lineage>
</organism>
<proteinExistence type="predicted"/>
<evidence type="ECO:0000313" key="1">
    <source>
        <dbReference type="EMBL" id="SVB34870.1"/>
    </source>
</evidence>
<name>A0A382D8W0_9ZZZZ</name>
<protein>
    <submittedName>
        <fullName evidence="1">Uncharacterized protein</fullName>
    </submittedName>
</protein>
<dbReference type="EMBL" id="UINC01038204">
    <property type="protein sequence ID" value="SVB34870.1"/>
    <property type="molecule type" value="Genomic_DNA"/>
</dbReference>